<feature type="compositionally biased region" description="Acidic residues" evidence="1">
    <location>
        <begin position="103"/>
        <end position="119"/>
    </location>
</feature>
<protein>
    <submittedName>
        <fullName evidence="2">Uncharacterized protein</fullName>
    </submittedName>
</protein>
<evidence type="ECO:0000313" key="2">
    <source>
        <dbReference type="EMBL" id="POY72728.1"/>
    </source>
</evidence>
<accession>A0A2S5B7I4</accession>
<sequence>MPTSLQSLELHSLDKVKPTAADQVDWTRLQSLRHLTLTGLAFRPRALQRQLSPLRALTSITFGIGAPIEDDALAKLLGNAQIALPRLEIVQLDHVWCERGSLDDAETSEDHDEEEDDNETEKPVLPGWSVPDWPDGCTEAGIVTAITLAEQAGISLIGTALDTIGFDDEYASEAYDRIVSRAVRSQDLRPAIREYGFEAALEYLERKDWRWRARIRDAINPGIPVYRSVSPHSDYSDHCC</sequence>
<reference evidence="2 3" key="1">
    <citation type="journal article" date="2018" name="Front. Microbiol.">
        <title>Prospects for Fungal Bioremediation of Acidic Radioactive Waste Sites: Characterization and Genome Sequence of Rhodotorula taiwanensis MD1149.</title>
        <authorList>
            <person name="Tkavc R."/>
            <person name="Matrosova V.Y."/>
            <person name="Grichenko O.E."/>
            <person name="Gostincar C."/>
            <person name="Volpe R.P."/>
            <person name="Klimenkova P."/>
            <person name="Gaidamakova E.K."/>
            <person name="Zhou C.E."/>
            <person name="Stewart B.J."/>
            <person name="Lyman M.G."/>
            <person name="Malfatti S.A."/>
            <person name="Rubinfeld B."/>
            <person name="Courtot M."/>
            <person name="Singh J."/>
            <person name="Dalgard C.L."/>
            <person name="Hamilton T."/>
            <person name="Frey K.G."/>
            <person name="Gunde-Cimerman N."/>
            <person name="Dugan L."/>
            <person name="Daly M.J."/>
        </authorList>
    </citation>
    <scope>NUCLEOTIDE SEQUENCE [LARGE SCALE GENOMIC DNA]</scope>
    <source>
        <strain evidence="2 3">MD1149</strain>
    </source>
</reference>
<feature type="region of interest" description="Disordered" evidence="1">
    <location>
        <begin position="103"/>
        <end position="130"/>
    </location>
</feature>
<proteinExistence type="predicted"/>
<dbReference type="OrthoDB" id="2524204at2759"/>
<evidence type="ECO:0000256" key="1">
    <source>
        <dbReference type="SAM" id="MobiDB-lite"/>
    </source>
</evidence>
<dbReference type="EMBL" id="PJQD01000047">
    <property type="protein sequence ID" value="POY72728.1"/>
    <property type="molecule type" value="Genomic_DNA"/>
</dbReference>
<name>A0A2S5B7I4_9BASI</name>
<comment type="caution">
    <text evidence="2">The sequence shown here is derived from an EMBL/GenBank/DDBJ whole genome shotgun (WGS) entry which is preliminary data.</text>
</comment>
<keyword evidence="3" id="KW-1185">Reference proteome</keyword>
<dbReference type="AlphaFoldDB" id="A0A2S5B7I4"/>
<organism evidence="2 3">
    <name type="scientific">Rhodotorula taiwanensis</name>
    <dbReference type="NCBI Taxonomy" id="741276"/>
    <lineage>
        <taxon>Eukaryota</taxon>
        <taxon>Fungi</taxon>
        <taxon>Dikarya</taxon>
        <taxon>Basidiomycota</taxon>
        <taxon>Pucciniomycotina</taxon>
        <taxon>Microbotryomycetes</taxon>
        <taxon>Sporidiobolales</taxon>
        <taxon>Sporidiobolaceae</taxon>
        <taxon>Rhodotorula</taxon>
    </lineage>
</organism>
<dbReference type="Proteomes" id="UP000237144">
    <property type="component" value="Unassembled WGS sequence"/>
</dbReference>
<gene>
    <name evidence="2" type="ORF">BMF94_4135</name>
</gene>
<evidence type="ECO:0000313" key="3">
    <source>
        <dbReference type="Proteomes" id="UP000237144"/>
    </source>
</evidence>